<evidence type="ECO:0000256" key="6">
    <source>
        <dbReference type="ARBA" id="ARBA00023015"/>
    </source>
</evidence>
<feature type="compositionally biased region" description="Polar residues" evidence="10">
    <location>
        <begin position="1"/>
        <end position="11"/>
    </location>
</feature>
<feature type="region of interest" description="Disordered" evidence="10">
    <location>
        <begin position="111"/>
        <end position="131"/>
    </location>
</feature>
<keyword evidence="13" id="KW-1185">Reference proteome</keyword>
<dbReference type="Proteomes" id="UP001044222">
    <property type="component" value="Chromosome 11"/>
</dbReference>
<dbReference type="GO" id="GO:0005737">
    <property type="term" value="C:cytoplasm"/>
    <property type="evidence" value="ECO:0007669"/>
    <property type="project" value="UniProtKB-SubCell"/>
</dbReference>
<dbReference type="Gene3D" id="2.60.40.10">
    <property type="entry name" value="Immunoglobulins"/>
    <property type="match status" value="1"/>
</dbReference>
<organism evidence="12 13">
    <name type="scientific">Anguilla anguilla</name>
    <name type="common">European freshwater eel</name>
    <name type="synonym">Muraena anguilla</name>
    <dbReference type="NCBI Taxonomy" id="7936"/>
    <lineage>
        <taxon>Eukaryota</taxon>
        <taxon>Metazoa</taxon>
        <taxon>Chordata</taxon>
        <taxon>Craniata</taxon>
        <taxon>Vertebrata</taxon>
        <taxon>Euteleostomi</taxon>
        <taxon>Actinopterygii</taxon>
        <taxon>Neopterygii</taxon>
        <taxon>Teleostei</taxon>
        <taxon>Anguilliformes</taxon>
        <taxon>Anguillidae</taxon>
        <taxon>Anguilla</taxon>
    </lineage>
</organism>
<keyword evidence="8" id="KW-0804">Transcription</keyword>
<dbReference type="GO" id="GO:0000981">
    <property type="term" value="F:DNA-binding transcription factor activity, RNA polymerase II-specific"/>
    <property type="evidence" value="ECO:0007669"/>
    <property type="project" value="TreeGrafter"/>
</dbReference>
<dbReference type="InterPro" id="IPR013783">
    <property type="entry name" value="Ig-like_fold"/>
</dbReference>
<accession>A0A9D3LY79</accession>
<keyword evidence="7" id="KW-0238">DNA-binding</keyword>
<name>A0A9D3LY79_ANGAN</name>
<dbReference type="EMBL" id="JAFIRN010000011">
    <property type="protein sequence ID" value="KAG5839221.1"/>
    <property type="molecule type" value="Genomic_DNA"/>
</dbReference>
<gene>
    <name evidence="12" type="ORF">ANANG_G00202720</name>
</gene>
<dbReference type="GO" id="GO:0033173">
    <property type="term" value="P:calcineurin-NFAT signaling cascade"/>
    <property type="evidence" value="ECO:0007669"/>
    <property type="project" value="TreeGrafter"/>
</dbReference>
<dbReference type="PRINTS" id="PR01789">
    <property type="entry name" value="NUCFACTORATC"/>
</dbReference>
<evidence type="ECO:0000256" key="8">
    <source>
        <dbReference type="ARBA" id="ARBA00023163"/>
    </source>
</evidence>
<evidence type="ECO:0000256" key="2">
    <source>
        <dbReference type="ARBA" id="ARBA00004496"/>
    </source>
</evidence>
<feature type="region of interest" description="Disordered" evidence="10">
    <location>
        <begin position="205"/>
        <end position="229"/>
    </location>
</feature>
<dbReference type="InterPro" id="IPR011539">
    <property type="entry name" value="RHD_DNA_bind_dom"/>
</dbReference>
<dbReference type="SUPFAM" id="SSF49417">
    <property type="entry name" value="p53-like transcription factors"/>
    <property type="match status" value="1"/>
</dbReference>
<evidence type="ECO:0000256" key="5">
    <source>
        <dbReference type="ARBA" id="ARBA00022737"/>
    </source>
</evidence>
<evidence type="ECO:0000313" key="13">
    <source>
        <dbReference type="Proteomes" id="UP001044222"/>
    </source>
</evidence>
<keyword evidence="9" id="KW-0539">Nucleus</keyword>
<dbReference type="InterPro" id="IPR008967">
    <property type="entry name" value="p53-like_TF_DNA-bd_sf"/>
</dbReference>
<dbReference type="InterPro" id="IPR008366">
    <property type="entry name" value="NFAT"/>
</dbReference>
<dbReference type="FunFam" id="2.60.40.10:FF:000040">
    <property type="entry name" value="Nuclear factor of activated T-cells, cytoplasmic, calcineurin-dependent 2"/>
    <property type="match status" value="1"/>
</dbReference>
<dbReference type="PROSITE" id="PS50254">
    <property type="entry name" value="REL_2"/>
    <property type="match status" value="1"/>
</dbReference>
<evidence type="ECO:0000256" key="3">
    <source>
        <dbReference type="ARBA" id="ARBA00022490"/>
    </source>
</evidence>
<dbReference type="InterPro" id="IPR002909">
    <property type="entry name" value="IPT_dom"/>
</dbReference>
<feature type="domain" description="RHD" evidence="11">
    <location>
        <begin position="324"/>
        <end position="505"/>
    </location>
</feature>
<comment type="caution">
    <text evidence="12">The sequence shown here is derived from an EMBL/GenBank/DDBJ whole genome shotgun (WGS) entry which is preliminary data.</text>
</comment>
<proteinExistence type="predicted"/>
<dbReference type="Gene3D" id="2.60.40.340">
    <property type="entry name" value="Rel homology domain (RHD), DNA-binding domain"/>
    <property type="match status" value="1"/>
</dbReference>
<protein>
    <recommendedName>
        <fullName evidence="11">RHD domain-containing protein</fullName>
    </recommendedName>
</protein>
<dbReference type="InterPro" id="IPR037059">
    <property type="entry name" value="RHD_DNA_bind_dom_sf"/>
</dbReference>
<keyword evidence="3" id="KW-0963">Cytoplasm</keyword>
<dbReference type="InterPro" id="IPR014756">
    <property type="entry name" value="Ig_E-set"/>
</dbReference>
<keyword evidence="4" id="KW-0597">Phosphoprotein</keyword>
<evidence type="ECO:0000256" key="7">
    <source>
        <dbReference type="ARBA" id="ARBA00023125"/>
    </source>
</evidence>
<dbReference type="Pfam" id="PF16179">
    <property type="entry name" value="RHD_dimer"/>
    <property type="match status" value="1"/>
</dbReference>
<dbReference type="PANTHER" id="PTHR12533:SF6">
    <property type="entry name" value="NUCLEAR FACTOR OF ACTIVATED T-CELLS, CYTOPLASMIC 3"/>
    <property type="match status" value="1"/>
</dbReference>
<dbReference type="GO" id="GO:0007399">
    <property type="term" value="P:nervous system development"/>
    <property type="evidence" value="ECO:0007669"/>
    <property type="project" value="UniProtKB-ARBA"/>
</dbReference>
<dbReference type="CDD" id="cd07881">
    <property type="entry name" value="RHD-n_NFAT"/>
    <property type="match status" value="1"/>
</dbReference>
<comment type="subcellular location">
    <subcellularLocation>
        <location evidence="2">Cytoplasm</location>
    </subcellularLocation>
    <subcellularLocation>
        <location evidence="1">Nucleus</location>
    </subcellularLocation>
</comment>
<dbReference type="PANTHER" id="PTHR12533">
    <property type="entry name" value="NFAT"/>
    <property type="match status" value="1"/>
</dbReference>
<evidence type="ECO:0000256" key="9">
    <source>
        <dbReference type="ARBA" id="ARBA00023242"/>
    </source>
</evidence>
<dbReference type="FunFam" id="2.60.40.340:FF:000001">
    <property type="entry name" value="Nuclear factor of activated T-cells, cytoplasmic, calcineurin-dependent 2"/>
    <property type="match status" value="1"/>
</dbReference>
<keyword evidence="6" id="KW-0805">Transcription regulation</keyword>
<dbReference type="CDD" id="cd01178">
    <property type="entry name" value="IPT_NFAT"/>
    <property type="match status" value="1"/>
</dbReference>
<evidence type="ECO:0000256" key="10">
    <source>
        <dbReference type="SAM" id="MobiDB-lite"/>
    </source>
</evidence>
<sequence length="695" mass="75353">MASGMNRTVSRSRGRMLCASSPDLEQDDNPAFYILNVGQPQSVVNQPIGIPRHGLQTHSPVISAPPRLQPHKAYDSLYEAPGPRYSPAGGHKAFECPSIQITSISPNCQQDMEAGEDDLRGPGPEGDFQERPLSRDHLYLPLDYSYRDASLSPSPCSSLSSRSWFSDASSCESFSHVYDDVDSELNEAAARFTLGEEAWQHPHPAFGPSLSPASRPASRPAPAVTEDSWIGSPSGRVPFQCCPSEADIPSKTRRTSQDRSAPLGGKVDMVLEDPGCVSPSLESPVEDAAHALKKDVPAEHFLSVPSHFTWSKPKPGHSPIFRTSSLPPLDWPLPSQFGQCELKIEVQPKAHHRAHYETEGSRGAVKAASGGHPVVKLIGYNEKPINLQMFIGTADDRYLRPHAFYQVHRITGKTVATASQEIIIASTKVLEIPLLPENNMSASIDCAGILKLRNSDIELRKGETDIGRKNTRVRVVFRVHIPQPGGKVLSLQASSIPVECSQRSAQELPQVEKYSLNSCSVSGGEEMVITGSNFFPETKVIFLEKGPDGRPQWEVDAKILREKSQGSTIVVEVPPYHSKALTSAVQVQFYVCNGKRKRSQSQRFTYLSAPVLTPTFPAQRLPARRAFPVFPSISRALGQSEGSAGAGRKHALALLSALPARRCAGGGTWLPPRRFISGGPRGGGAVAQTANAGEA</sequence>
<dbReference type="GO" id="GO:0005667">
    <property type="term" value="C:transcription regulator complex"/>
    <property type="evidence" value="ECO:0007669"/>
    <property type="project" value="TreeGrafter"/>
</dbReference>
<keyword evidence="5" id="KW-0677">Repeat</keyword>
<evidence type="ECO:0000256" key="4">
    <source>
        <dbReference type="ARBA" id="ARBA00022553"/>
    </source>
</evidence>
<dbReference type="AlphaFoldDB" id="A0A9D3LY79"/>
<feature type="region of interest" description="Disordered" evidence="10">
    <location>
        <begin position="244"/>
        <end position="268"/>
    </location>
</feature>
<feature type="region of interest" description="Disordered" evidence="10">
    <location>
        <begin position="1"/>
        <end position="23"/>
    </location>
</feature>
<dbReference type="GO" id="GO:0000978">
    <property type="term" value="F:RNA polymerase II cis-regulatory region sequence-specific DNA binding"/>
    <property type="evidence" value="ECO:0007669"/>
    <property type="project" value="TreeGrafter"/>
</dbReference>
<evidence type="ECO:0000256" key="1">
    <source>
        <dbReference type="ARBA" id="ARBA00004123"/>
    </source>
</evidence>
<reference evidence="12" key="1">
    <citation type="submission" date="2021-01" db="EMBL/GenBank/DDBJ databases">
        <title>A chromosome-scale assembly of European eel, Anguilla anguilla.</title>
        <authorList>
            <person name="Henkel C."/>
            <person name="Jong-Raadsen S.A."/>
            <person name="Dufour S."/>
            <person name="Weltzien F.-A."/>
            <person name="Palstra A.P."/>
            <person name="Pelster B."/>
            <person name="Spaink H.P."/>
            <person name="Van Den Thillart G.E."/>
            <person name="Jansen H."/>
            <person name="Zahm M."/>
            <person name="Klopp C."/>
            <person name="Cedric C."/>
            <person name="Louis A."/>
            <person name="Berthelot C."/>
            <person name="Parey E."/>
            <person name="Roest Crollius H."/>
            <person name="Montfort J."/>
            <person name="Robinson-Rechavi M."/>
            <person name="Bucao C."/>
            <person name="Bouchez O."/>
            <person name="Gislard M."/>
            <person name="Lluch J."/>
            <person name="Milhes M."/>
            <person name="Lampietro C."/>
            <person name="Lopez Roques C."/>
            <person name="Donnadieu C."/>
            <person name="Braasch I."/>
            <person name="Desvignes T."/>
            <person name="Postlethwait J."/>
            <person name="Bobe J."/>
            <person name="Guiguen Y."/>
            <person name="Dirks R."/>
        </authorList>
    </citation>
    <scope>NUCLEOTIDE SEQUENCE</scope>
    <source>
        <strain evidence="12">Tag_6206</strain>
        <tissue evidence="12">Liver</tissue>
    </source>
</reference>
<dbReference type="Pfam" id="PF00554">
    <property type="entry name" value="RHD_DNA_bind"/>
    <property type="match status" value="1"/>
</dbReference>
<evidence type="ECO:0000313" key="12">
    <source>
        <dbReference type="EMBL" id="KAG5839221.1"/>
    </source>
</evidence>
<feature type="compositionally biased region" description="Low complexity" evidence="10">
    <location>
        <begin position="208"/>
        <end position="223"/>
    </location>
</feature>
<dbReference type="SUPFAM" id="SSF81296">
    <property type="entry name" value="E set domains"/>
    <property type="match status" value="1"/>
</dbReference>
<dbReference type="InterPro" id="IPR032397">
    <property type="entry name" value="RHD_dimer"/>
</dbReference>
<evidence type="ECO:0000259" key="11">
    <source>
        <dbReference type="PROSITE" id="PS50254"/>
    </source>
</evidence>
<dbReference type="SMART" id="SM00429">
    <property type="entry name" value="IPT"/>
    <property type="match status" value="1"/>
</dbReference>
<dbReference type="GO" id="GO:0005634">
    <property type="term" value="C:nucleus"/>
    <property type="evidence" value="ECO:0007669"/>
    <property type="project" value="UniProtKB-SubCell"/>
</dbReference>